<dbReference type="Pfam" id="PF00328">
    <property type="entry name" value="His_Phos_2"/>
    <property type="match status" value="1"/>
</dbReference>
<keyword evidence="2" id="KW-0732">Signal</keyword>
<dbReference type="InterPro" id="IPR000560">
    <property type="entry name" value="His_Pase_clade-2"/>
</dbReference>
<keyword evidence="1" id="KW-0378">Hydrolase</keyword>
<dbReference type="KEGG" id="ssm:Spirs_1844"/>
<organism evidence="3 4">
    <name type="scientific">Sediminispirochaeta smaragdinae (strain DSM 11293 / JCM 15392 / SEBR 4228)</name>
    <name type="common">Spirochaeta smaragdinae</name>
    <dbReference type="NCBI Taxonomy" id="573413"/>
    <lineage>
        <taxon>Bacteria</taxon>
        <taxon>Pseudomonadati</taxon>
        <taxon>Spirochaetota</taxon>
        <taxon>Spirochaetia</taxon>
        <taxon>Spirochaetales</taxon>
        <taxon>Spirochaetaceae</taxon>
        <taxon>Sediminispirochaeta</taxon>
    </lineage>
</organism>
<dbReference type="eggNOG" id="ENOG502Z889">
    <property type="taxonomic scope" value="Bacteria"/>
</dbReference>
<evidence type="ECO:0000256" key="2">
    <source>
        <dbReference type="SAM" id="SignalP"/>
    </source>
</evidence>
<dbReference type="EMBL" id="CP002116">
    <property type="protein sequence ID" value="ADK80970.1"/>
    <property type="molecule type" value="Genomic_DNA"/>
</dbReference>
<dbReference type="Gene3D" id="3.40.50.1240">
    <property type="entry name" value="Phosphoglycerate mutase-like"/>
    <property type="match status" value="1"/>
</dbReference>
<dbReference type="InterPro" id="IPR029033">
    <property type="entry name" value="His_PPase_superfam"/>
</dbReference>
<dbReference type="SUPFAM" id="SSF53254">
    <property type="entry name" value="Phosphoglycerate mutase-like"/>
    <property type="match status" value="1"/>
</dbReference>
<feature type="chain" id="PRO_5003150624" evidence="2">
    <location>
        <begin position="23"/>
        <end position="476"/>
    </location>
</feature>
<dbReference type="GO" id="GO:0003993">
    <property type="term" value="F:acid phosphatase activity"/>
    <property type="evidence" value="ECO:0007669"/>
    <property type="project" value="TreeGrafter"/>
</dbReference>
<dbReference type="STRING" id="573413.Spirs_1844"/>
<dbReference type="AlphaFoldDB" id="E1R6F2"/>
<dbReference type="HOGENOM" id="CLU_029165_4_0_12"/>
<proteinExistence type="predicted"/>
<dbReference type="PANTHER" id="PTHR20963">
    <property type="entry name" value="MULTIPLE INOSITOL POLYPHOSPHATE PHOSPHATASE-RELATED"/>
    <property type="match status" value="1"/>
</dbReference>
<evidence type="ECO:0000313" key="3">
    <source>
        <dbReference type="EMBL" id="ADK80970.1"/>
    </source>
</evidence>
<protein>
    <submittedName>
        <fullName evidence="3">Histidine acid phosphatase</fullName>
    </submittedName>
</protein>
<dbReference type="Proteomes" id="UP000002318">
    <property type="component" value="Chromosome"/>
</dbReference>
<evidence type="ECO:0000313" key="4">
    <source>
        <dbReference type="Proteomes" id="UP000002318"/>
    </source>
</evidence>
<dbReference type="OrthoDB" id="366502at2"/>
<evidence type="ECO:0000256" key="1">
    <source>
        <dbReference type="ARBA" id="ARBA00022801"/>
    </source>
</evidence>
<feature type="signal peptide" evidence="2">
    <location>
        <begin position="1"/>
        <end position="22"/>
    </location>
</feature>
<dbReference type="RefSeq" id="WP_013254434.1">
    <property type="nucleotide sequence ID" value="NC_014364.1"/>
</dbReference>
<name>E1R6F2_SEDSS</name>
<keyword evidence="4" id="KW-1185">Reference proteome</keyword>
<dbReference type="PANTHER" id="PTHR20963:SF18">
    <property type="entry name" value="ACID PHOSPHATASE PHO11-RELATED"/>
    <property type="match status" value="1"/>
</dbReference>
<accession>E1R6F2</accession>
<sequence length="476" mass="53443">MKKRFLWGVLASVLLLCTSACNTTGNYAESDKSEVAGSLFLGSKSPYPVPTNLVYTEAPAGYEASFVYVLHRHGSRNLSSFKYDKAWLELLDTAGKEGQLTEAGTMLYGEIKQIADYEVGKYGLLTNLGKDELFGIGKRVGENFSDLFRTGSPLFADATYKERTQESRDSFLAGLQASGYHGEIQKTFYEKKKDPYLRPMDLAKKYSDYFDNGAWHETVRAYENSDTVRLMAKRVCSQFFEASFLQKLDSGEMEFCDEKGKVIIDSAATASSALYELYIILPALREDGFADINVKKYFRDDELQMFETIQNAKSFYKYGSGSPSSQALSLNIMAPLAKHMINTIDASLDESSPYLAVCSFAHAETLVPLVGFLDIENAGKAYDSVEEAVENWNTAYYGPMGGNLQLIVYRSPGKEALIKVLLNERESRFSEEISPFLGPYYHWSEIRQYYLKKVEALGVFPDSTVEEDISNLKNNF</sequence>
<gene>
    <name evidence="3" type="ordered locus">Spirs_1844</name>
</gene>
<reference evidence="3 4" key="1">
    <citation type="journal article" date="2010" name="Stand. Genomic Sci.">
        <title>Complete genome sequence of Spirochaeta smaragdinae type strain (SEBR 4228).</title>
        <authorList>
            <person name="Mavromatis K."/>
            <person name="Yasawong M."/>
            <person name="Chertkov O."/>
            <person name="Lapidus A."/>
            <person name="Lucas S."/>
            <person name="Nolan M."/>
            <person name="Del Rio T.G."/>
            <person name="Tice H."/>
            <person name="Cheng J.F."/>
            <person name="Pitluck S."/>
            <person name="Liolios K."/>
            <person name="Ivanova N."/>
            <person name="Tapia R."/>
            <person name="Han C."/>
            <person name="Bruce D."/>
            <person name="Goodwin L."/>
            <person name="Pati A."/>
            <person name="Chen A."/>
            <person name="Palaniappan K."/>
            <person name="Land M."/>
            <person name="Hauser L."/>
            <person name="Chang Y.J."/>
            <person name="Jeffries C.D."/>
            <person name="Detter J.C."/>
            <person name="Rohde M."/>
            <person name="Brambilla E."/>
            <person name="Spring S."/>
            <person name="Goker M."/>
            <person name="Sikorski J."/>
            <person name="Woyke T."/>
            <person name="Bristow J."/>
            <person name="Eisen J.A."/>
            <person name="Markowitz V."/>
            <person name="Hugenholtz P."/>
            <person name="Klenk H.P."/>
            <person name="Kyrpides N.C."/>
        </authorList>
    </citation>
    <scope>NUCLEOTIDE SEQUENCE [LARGE SCALE GENOMIC DNA]</scope>
    <source>
        <strain evidence="4">DSM 11293 / JCM 15392 / SEBR 4228</strain>
    </source>
</reference>